<feature type="binding site" evidence="6">
    <location>
        <begin position="202"/>
        <end position="206"/>
    </location>
    <ligand>
        <name>AMP</name>
        <dbReference type="ChEBI" id="CHEBI:456215"/>
    </ligand>
</feature>
<dbReference type="AlphaFoldDB" id="A0ABD6E628"/>
<evidence type="ECO:0000256" key="9">
    <source>
        <dbReference type="SAM" id="MobiDB-lite"/>
    </source>
</evidence>
<dbReference type="PROSITE" id="PS00126">
    <property type="entry name" value="PDEASE_I_1"/>
    <property type="match status" value="1"/>
</dbReference>
<evidence type="ECO:0000256" key="8">
    <source>
        <dbReference type="RuleBase" id="RU363067"/>
    </source>
</evidence>
<feature type="binding site" evidence="7">
    <location>
        <position position="349"/>
    </location>
    <ligand>
        <name>Zn(2+)</name>
        <dbReference type="ChEBI" id="CHEBI:29105"/>
        <label>1</label>
    </ligand>
</feature>
<dbReference type="Pfam" id="PF08499">
    <property type="entry name" value="PDEase_I_N"/>
    <property type="match status" value="1"/>
</dbReference>
<dbReference type="Pfam" id="PF00233">
    <property type="entry name" value="PDEase_I"/>
    <property type="match status" value="1"/>
</dbReference>
<feature type="binding site" evidence="6">
    <location>
        <position position="400"/>
    </location>
    <ligand>
        <name>AMP</name>
        <dbReference type="ChEBI" id="CHEBI:456215"/>
    </ligand>
</feature>
<feature type="binding site" evidence="6">
    <location>
        <position position="349"/>
    </location>
    <ligand>
        <name>AMP</name>
        <dbReference type="ChEBI" id="CHEBI:456215"/>
    </ligand>
</feature>
<proteinExistence type="inferred from homology"/>
<comment type="caution">
    <text evidence="11">The sequence shown here is derived from an EMBL/GenBank/DDBJ whole genome shotgun (WGS) entry which is preliminary data.</text>
</comment>
<evidence type="ECO:0000313" key="12">
    <source>
        <dbReference type="Proteomes" id="UP001608902"/>
    </source>
</evidence>
<keyword evidence="12" id="KW-1185">Reference proteome</keyword>
<keyword evidence="3 7" id="KW-0479">Metal-binding</keyword>
<gene>
    <name evidence="11" type="ORF">AB6A40_002242</name>
</gene>
<evidence type="ECO:0000256" key="1">
    <source>
        <dbReference type="ARBA" id="ARBA00007648"/>
    </source>
</evidence>
<dbReference type="GO" id="GO:0046872">
    <property type="term" value="F:metal ion binding"/>
    <property type="evidence" value="ECO:0007669"/>
    <property type="project" value="UniProtKB-KW"/>
</dbReference>
<dbReference type="InterPro" id="IPR023174">
    <property type="entry name" value="PDEase_CS"/>
</dbReference>
<dbReference type="EC" id="3.1.4.-" evidence="8"/>
<dbReference type="PANTHER" id="PTHR11347">
    <property type="entry name" value="CYCLIC NUCLEOTIDE PHOSPHODIESTERASE"/>
    <property type="match status" value="1"/>
</dbReference>
<dbReference type="InterPro" id="IPR003607">
    <property type="entry name" value="HD/PDEase_dom"/>
</dbReference>
<evidence type="ECO:0000256" key="5">
    <source>
        <dbReference type="PIRSR" id="PIRSR623088-1"/>
    </source>
</evidence>
<reference evidence="11 12" key="1">
    <citation type="submission" date="2024-08" db="EMBL/GenBank/DDBJ databases">
        <title>Gnathostoma spinigerum genome.</title>
        <authorList>
            <person name="Gonzalez-Bertolin B."/>
            <person name="Monzon S."/>
            <person name="Zaballos A."/>
            <person name="Jimenez P."/>
            <person name="Dekumyoy P."/>
            <person name="Varona S."/>
            <person name="Cuesta I."/>
            <person name="Sumanam S."/>
            <person name="Adisakwattana P."/>
            <person name="Gasser R.B."/>
            <person name="Hernandez-Gonzalez A."/>
            <person name="Young N.D."/>
            <person name="Perteguer M.J."/>
        </authorList>
    </citation>
    <scope>NUCLEOTIDE SEQUENCE [LARGE SCALE GENOMIC DNA]</scope>
    <source>
        <strain evidence="11">AL3</strain>
        <tissue evidence="11">Liver</tissue>
    </source>
</reference>
<comment type="similarity">
    <text evidence="1 8">Belongs to the cyclic nucleotide phosphodiesterase family.</text>
</comment>
<feature type="region of interest" description="Disordered" evidence="9">
    <location>
        <begin position="491"/>
        <end position="517"/>
    </location>
</feature>
<accession>A0ABD6E628</accession>
<dbReference type="PRINTS" id="PR00387">
    <property type="entry name" value="PDIESTERASE1"/>
</dbReference>
<evidence type="ECO:0000256" key="7">
    <source>
        <dbReference type="PIRSR" id="PIRSR623088-3"/>
    </source>
</evidence>
<keyword evidence="2" id="KW-0140">cGMP</keyword>
<feature type="binding site" evidence="7">
    <location>
        <position position="243"/>
    </location>
    <ligand>
        <name>Zn(2+)</name>
        <dbReference type="ChEBI" id="CHEBI:29105"/>
        <label>2</label>
    </ligand>
</feature>
<evidence type="ECO:0000256" key="3">
    <source>
        <dbReference type="ARBA" id="ARBA00022723"/>
    </source>
</evidence>
<feature type="active site" description="Proton donor" evidence="5">
    <location>
        <position position="202"/>
    </location>
</feature>
<evidence type="ECO:0000256" key="2">
    <source>
        <dbReference type="ARBA" id="ARBA00022535"/>
    </source>
</evidence>
<dbReference type="InterPro" id="IPR002073">
    <property type="entry name" value="PDEase_catalytic_dom"/>
</dbReference>
<dbReference type="InterPro" id="IPR023088">
    <property type="entry name" value="PDEase"/>
</dbReference>
<feature type="binding site" evidence="7">
    <location>
        <position position="242"/>
    </location>
    <ligand>
        <name>Zn(2+)</name>
        <dbReference type="ChEBI" id="CHEBI:29105"/>
        <label>1</label>
    </ligand>
</feature>
<dbReference type="SMART" id="SM00471">
    <property type="entry name" value="HDc"/>
    <property type="match status" value="1"/>
</dbReference>
<dbReference type="PROSITE" id="PS51845">
    <property type="entry name" value="PDEASE_I_2"/>
    <property type="match status" value="1"/>
</dbReference>
<evidence type="ECO:0000256" key="4">
    <source>
        <dbReference type="ARBA" id="ARBA00022801"/>
    </source>
</evidence>
<protein>
    <recommendedName>
        <fullName evidence="8">Phosphodiesterase</fullName>
        <ecNumber evidence="8">3.1.4.-</ecNumber>
    </recommendedName>
</protein>
<name>A0ABD6E628_9BILA</name>
<dbReference type="SUPFAM" id="SSF109604">
    <property type="entry name" value="HD-domain/PDEase-like"/>
    <property type="match status" value="1"/>
</dbReference>
<dbReference type="CDD" id="cd00077">
    <property type="entry name" value="HDc"/>
    <property type="match status" value="1"/>
</dbReference>
<dbReference type="Gene3D" id="1.10.1300.10">
    <property type="entry name" value="3'5'-cyclic nucleotide phosphodiesterase, catalytic domain"/>
    <property type="match status" value="1"/>
</dbReference>
<dbReference type="EMBL" id="JBGFUD010000959">
    <property type="protein sequence ID" value="MFH4975533.1"/>
    <property type="molecule type" value="Genomic_DNA"/>
</dbReference>
<dbReference type="InterPro" id="IPR036971">
    <property type="entry name" value="PDEase_catalytic_dom_sf"/>
</dbReference>
<feature type="domain" description="PDEase" evidence="10">
    <location>
        <begin position="125"/>
        <end position="503"/>
    </location>
</feature>
<evidence type="ECO:0000313" key="11">
    <source>
        <dbReference type="EMBL" id="MFH4975533.1"/>
    </source>
</evidence>
<feature type="binding site" evidence="6">
    <location>
        <position position="243"/>
    </location>
    <ligand>
        <name>AMP</name>
        <dbReference type="ChEBI" id="CHEBI:456215"/>
    </ligand>
</feature>
<sequence length="517" mass="58888">MIIIGDSYGFYQLILRKHACRLRYILHQLNSGQLPLCDLKRNLEYAALALESAYVDETRRICDEDDELADVALDTVPDDVREWLSATFTRQAALTNRVKPKFKSVANAIRTGIFFEKLFRKTQTTVAPIPTEIAAYLQDIDTWSFNEFELHEASSGHALKYVVLELFNRYGFFERFKIPYQTLDNYLQALEIGYSKHNNPYHNIMHAADVTQSSHFMLSQTGLASTLSDLELFSVIFGAMIHDYEHTGHTNSFHIQSGSAFALLYNDKSVLENHHVSACYRLMKDDNRNILQRLSRQEYREMRNLVIDIVLATDMSTHFAQIKAMKNMLALPDGIDNGKVLSLIVHACDISHATKPWDIHYRWTEGVLEEFFRQGDLEASMGLPYSPLCDRHTVHVAESQIGFIDFIVEPTMVVCDELLVRMVEPLVAIPSSDHHNPSFLAADDGDGTVSNTSLSPLPEAFSSANGSIRKIPMSYSGKLEIPSPWTKNMQDNKAHWKVKAMEEEKERKQKEENTNAN</sequence>
<organism evidence="11 12">
    <name type="scientific">Gnathostoma spinigerum</name>
    <dbReference type="NCBI Taxonomy" id="75299"/>
    <lineage>
        <taxon>Eukaryota</taxon>
        <taxon>Metazoa</taxon>
        <taxon>Ecdysozoa</taxon>
        <taxon>Nematoda</taxon>
        <taxon>Chromadorea</taxon>
        <taxon>Rhabditida</taxon>
        <taxon>Spirurina</taxon>
        <taxon>Gnathostomatomorpha</taxon>
        <taxon>Gnathostomatoidea</taxon>
        <taxon>Gnathostomatidae</taxon>
        <taxon>Gnathostoma</taxon>
    </lineage>
</organism>
<feature type="binding site" evidence="7">
    <location>
        <position position="243"/>
    </location>
    <ligand>
        <name>Zn(2+)</name>
        <dbReference type="ChEBI" id="CHEBI:29105"/>
        <label>1</label>
    </ligand>
</feature>
<dbReference type="InterPro" id="IPR013706">
    <property type="entry name" value="PDE1_N"/>
</dbReference>
<feature type="binding site" evidence="7">
    <location>
        <position position="206"/>
    </location>
    <ligand>
        <name>Zn(2+)</name>
        <dbReference type="ChEBI" id="CHEBI:29105"/>
        <label>1</label>
    </ligand>
</feature>
<evidence type="ECO:0000256" key="6">
    <source>
        <dbReference type="PIRSR" id="PIRSR623088-2"/>
    </source>
</evidence>
<dbReference type="Proteomes" id="UP001608902">
    <property type="component" value="Unassembled WGS sequence"/>
</dbReference>
<evidence type="ECO:0000259" key="10">
    <source>
        <dbReference type="PROSITE" id="PS51845"/>
    </source>
</evidence>
<keyword evidence="4 8" id="KW-0378">Hydrolase</keyword>
<comment type="cofactor">
    <cofactor evidence="8">
        <name>a divalent metal cation</name>
        <dbReference type="ChEBI" id="CHEBI:60240"/>
    </cofactor>
    <text evidence="8">Binds 2 divalent metal cations per subunit. Site 1 may preferentially bind zinc ions, while site 2 has a preference for magnesium and/or manganese ions.</text>
</comment>
<dbReference type="GO" id="GO:0016787">
    <property type="term" value="F:hydrolase activity"/>
    <property type="evidence" value="ECO:0007669"/>
    <property type="project" value="UniProtKB-KW"/>
</dbReference>